<keyword evidence="8 15" id="KW-0479">Metal-binding</keyword>
<dbReference type="InterPro" id="IPR023404">
    <property type="entry name" value="rSAM_horseshoe"/>
</dbReference>
<evidence type="ECO:0000256" key="14">
    <source>
        <dbReference type="ARBA" id="ARBA00048321"/>
    </source>
</evidence>
<evidence type="ECO:0000259" key="18">
    <source>
        <dbReference type="PROSITE" id="PS51918"/>
    </source>
</evidence>
<dbReference type="PIRSF" id="PIRSF000167">
    <property type="entry name" value="HemN"/>
    <property type="match status" value="1"/>
</dbReference>
<evidence type="ECO:0000256" key="7">
    <source>
        <dbReference type="ARBA" id="ARBA00022691"/>
    </source>
</evidence>
<name>A0AAE3MGR8_9BACT</name>
<dbReference type="SUPFAM" id="SSF102114">
    <property type="entry name" value="Radical SAM enzymes"/>
    <property type="match status" value="1"/>
</dbReference>
<reference evidence="19" key="1">
    <citation type="submission" date="2022-10" db="EMBL/GenBank/DDBJ databases">
        <authorList>
            <person name="Yu W.X."/>
        </authorList>
    </citation>
    <scope>NUCLEOTIDE SEQUENCE</scope>
    <source>
        <strain evidence="19">D04</strain>
    </source>
</reference>
<dbReference type="InterPro" id="IPR006638">
    <property type="entry name" value="Elp3/MiaA/NifB-like_rSAM"/>
</dbReference>
<evidence type="ECO:0000256" key="11">
    <source>
        <dbReference type="ARBA" id="ARBA00023014"/>
    </source>
</evidence>
<dbReference type="SFLD" id="SFLDG01065">
    <property type="entry name" value="anaerobic_coproporphyrinogen-I"/>
    <property type="match status" value="1"/>
</dbReference>
<dbReference type="GO" id="GO:0006782">
    <property type="term" value="P:protoporphyrinogen IX biosynthetic process"/>
    <property type="evidence" value="ECO:0007669"/>
    <property type="project" value="TreeGrafter"/>
</dbReference>
<dbReference type="RefSeq" id="WP_301202142.1">
    <property type="nucleotide sequence ID" value="NZ_JAPDPI010000055.1"/>
</dbReference>
<dbReference type="PANTHER" id="PTHR13932:SF6">
    <property type="entry name" value="OXYGEN-INDEPENDENT COPROPORPHYRINOGEN III OXIDASE"/>
    <property type="match status" value="1"/>
</dbReference>
<dbReference type="EC" id="1.3.98.3" evidence="15"/>
<comment type="function">
    <text evidence="13">Involved in the heme biosynthesis. Catalyzes the anaerobic oxidative decarboxylation of propionate groups of rings A and B of coproporphyrinogen III to yield the vinyl groups in protoporphyrinogen IX.</text>
</comment>
<evidence type="ECO:0000256" key="3">
    <source>
        <dbReference type="ARBA" id="ARBA00005493"/>
    </source>
</evidence>
<dbReference type="GO" id="GO:0046872">
    <property type="term" value="F:metal ion binding"/>
    <property type="evidence" value="ECO:0007669"/>
    <property type="project" value="UniProtKB-KW"/>
</dbReference>
<feature type="binding site" evidence="16">
    <location>
        <position position="54"/>
    </location>
    <ligand>
        <name>S-adenosyl-L-methionine</name>
        <dbReference type="ChEBI" id="CHEBI:59789"/>
        <label>1</label>
    </ligand>
</feature>
<feature type="binding site" evidence="16">
    <location>
        <begin position="112"/>
        <end position="113"/>
    </location>
    <ligand>
        <name>S-adenosyl-L-methionine</name>
        <dbReference type="ChEBI" id="CHEBI:59789"/>
        <label>2</label>
    </ligand>
</feature>
<comment type="subunit">
    <text evidence="4">Monomer.</text>
</comment>
<feature type="binding site" evidence="16">
    <location>
        <position position="209"/>
    </location>
    <ligand>
        <name>S-adenosyl-L-methionine</name>
        <dbReference type="ChEBI" id="CHEBI:59789"/>
        <label>2</label>
    </ligand>
</feature>
<keyword evidence="11 15" id="KW-0411">Iron-sulfur</keyword>
<evidence type="ECO:0000256" key="12">
    <source>
        <dbReference type="ARBA" id="ARBA00023244"/>
    </source>
</evidence>
<organism evidence="19 20">
    <name type="scientific">Plebeiibacterium marinum</name>
    <dbReference type="NCBI Taxonomy" id="2992111"/>
    <lineage>
        <taxon>Bacteria</taxon>
        <taxon>Pseudomonadati</taxon>
        <taxon>Bacteroidota</taxon>
        <taxon>Bacteroidia</taxon>
        <taxon>Marinilabiliales</taxon>
        <taxon>Marinilabiliaceae</taxon>
        <taxon>Plebeiibacterium</taxon>
    </lineage>
</organism>
<evidence type="ECO:0000256" key="2">
    <source>
        <dbReference type="ARBA" id="ARBA00004785"/>
    </source>
</evidence>
<evidence type="ECO:0000256" key="1">
    <source>
        <dbReference type="ARBA" id="ARBA00004496"/>
    </source>
</evidence>
<feature type="binding site" evidence="16">
    <location>
        <position position="111"/>
    </location>
    <ligand>
        <name>S-adenosyl-L-methionine</name>
        <dbReference type="ChEBI" id="CHEBI:59789"/>
        <label>1</label>
    </ligand>
</feature>
<dbReference type="GO" id="GO:0051989">
    <property type="term" value="F:coproporphyrinogen dehydrogenase activity"/>
    <property type="evidence" value="ECO:0007669"/>
    <property type="project" value="UniProtKB-EC"/>
</dbReference>
<feature type="domain" description="Radical SAM core" evidence="18">
    <location>
        <begin position="45"/>
        <end position="280"/>
    </location>
</feature>
<gene>
    <name evidence="19" type="primary">hemN</name>
    <name evidence="19" type="ORF">OM074_18845</name>
</gene>
<keyword evidence="7 15" id="KW-0949">S-adenosyl-L-methionine</keyword>
<keyword evidence="6 15" id="KW-0963">Cytoplasm</keyword>
<feature type="binding site" evidence="17">
    <location>
        <position position="67"/>
    </location>
    <ligand>
        <name>[4Fe-4S] cluster</name>
        <dbReference type="ChEBI" id="CHEBI:49883"/>
        <note>4Fe-4S-S-AdoMet</note>
    </ligand>
</feature>
<comment type="pathway">
    <text evidence="2 15">Porphyrin-containing compound metabolism; protoporphyrin-IX biosynthesis; protoporphyrinogen-IX from coproporphyrinogen-III (AdoMet route): step 1/1.</text>
</comment>
<comment type="catalytic activity">
    <reaction evidence="14 15">
        <text>coproporphyrinogen III + 2 S-adenosyl-L-methionine = protoporphyrinogen IX + 2 5'-deoxyadenosine + 2 L-methionine + 2 CO2</text>
        <dbReference type="Rhea" id="RHEA:15425"/>
        <dbReference type="ChEBI" id="CHEBI:16526"/>
        <dbReference type="ChEBI" id="CHEBI:17319"/>
        <dbReference type="ChEBI" id="CHEBI:57307"/>
        <dbReference type="ChEBI" id="CHEBI:57309"/>
        <dbReference type="ChEBI" id="CHEBI:57844"/>
        <dbReference type="ChEBI" id="CHEBI:59789"/>
        <dbReference type="EC" id="1.3.98.3"/>
    </reaction>
</comment>
<evidence type="ECO:0000256" key="17">
    <source>
        <dbReference type="PIRSR" id="PIRSR000167-2"/>
    </source>
</evidence>
<dbReference type="InterPro" id="IPR004558">
    <property type="entry name" value="Coprogen_oxidase_HemN"/>
</dbReference>
<evidence type="ECO:0000256" key="4">
    <source>
        <dbReference type="ARBA" id="ARBA00011245"/>
    </source>
</evidence>
<dbReference type="PROSITE" id="PS51918">
    <property type="entry name" value="RADICAL_SAM"/>
    <property type="match status" value="1"/>
</dbReference>
<evidence type="ECO:0000313" key="19">
    <source>
        <dbReference type="EMBL" id="MCW3807693.1"/>
    </source>
</evidence>
<evidence type="ECO:0000256" key="8">
    <source>
        <dbReference type="ARBA" id="ARBA00022723"/>
    </source>
</evidence>
<feature type="binding site" evidence="16">
    <location>
        <position position="171"/>
    </location>
    <ligand>
        <name>S-adenosyl-L-methionine</name>
        <dbReference type="ChEBI" id="CHEBI:59789"/>
        <label>2</label>
    </ligand>
</feature>
<dbReference type="Gene3D" id="3.80.30.20">
    <property type="entry name" value="tm_1862 like domain"/>
    <property type="match status" value="1"/>
</dbReference>
<feature type="binding site" evidence="16">
    <location>
        <position position="144"/>
    </location>
    <ligand>
        <name>S-adenosyl-L-methionine</name>
        <dbReference type="ChEBI" id="CHEBI:59789"/>
        <label>1</label>
    </ligand>
</feature>
<dbReference type="InterPro" id="IPR007197">
    <property type="entry name" value="rSAM"/>
</dbReference>
<dbReference type="Pfam" id="PF04055">
    <property type="entry name" value="Radical_SAM"/>
    <property type="match status" value="1"/>
</dbReference>
<dbReference type="EMBL" id="JAPDPI010000055">
    <property type="protein sequence ID" value="MCW3807693.1"/>
    <property type="molecule type" value="Genomic_DNA"/>
</dbReference>
<dbReference type="GO" id="GO:0051539">
    <property type="term" value="F:4 iron, 4 sulfur cluster binding"/>
    <property type="evidence" value="ECO:0007669"/>
    <property type="project" value="UniProtKB-KW"/>
</dbReference>
<evidence type="ECO:0000256" key="13">
    <source>
        <dbReference type="ARBA" id="ARBA00024295"/>
    </source>
</evidence>
<protein>
    <recommendedName>
        <fullName evidence="15">Coproporphyrinogen-III oxidase</fullName>
        <ecNumber evidence="15">1.3.98.3</ecNumber>
    </recommendedName>
</protein>
<keyword evidence="5 15" id="KW-0004">4Fe-4S</keyword>
<dbReference type="NCBIfam" id="TIGR00538">
    <property type="entry name" value="hemN"/>
    <property type="match status" value="1"/>
</dbReference>
<dbReference type="InterPro" id="IPR034505">
    <property type="entry name" value="Coproporphyrinogen-III_oxidase"/>
</dbReference>
<feature type="binding site" evidence="16">
    <location>
        <position position="243"/>
    </location>
    <ligand>
        <name>S-adenosyl-L-methionine</name>
        <dbReference type="ChEBI" id="CHEBI:59789"/>
        <label>2</label>
    </ligand>
</feature>
<feature type="binding site" evidence="17">
    <location>
        <position position="60"/>
    </location>
    <ligand>
        <name>[4Fe-4S] cluster</name>
        <dbReference type="ChEBI" id="CHEBI:49883"/>
        <note>4Fe-4S-S-AdoMet</note>
    </ligand>
</feature>
<comment type="cofactor">
    <cofactor evidence="15 17">
        <name>[4Fe-4S] cluster</name>
        <dbReference type="ChEBI" id="CHEBI:49883"/>
    </cofactor>
    <text evidence="15 17">Binds 1 [4Fe-4S] cluster. The cluster is coordinated with 3 cysteines and an exchangeable S-adenosyl-L-methionine.</text>
</comment>
<evidence type="ECO:0000256" key="6">
    <source>
        <dbReference type="ARBA" id="ARBA00022490"/>
    </source>
</evidence>
<feature type="binding site" evidence="16">
    <location>
        <position position="330"/>
    </location>
    <ligand>
        <name>S-adenosyl-L-methionine</name>
        <dbReference type="ChEBI" id="CHEBI:59789"/>
        <label>1</label>
    </ligand>
</feature>
<sequence length="459" mass="52257">MEVNKQLLEKYNVPVPRYTSYPPANHFTSDFNKNDYVALIEGSNHDNPTHIAFYIHIPFCAQICFYCGCNALKMENQSVISGYVEAVKKEIQMLSKYIDKSRKVSQIHYGGGTPNAIKSEFIQEINRTIFKEFGLLDHAEIAIECNPALLSYKYIDALLEVGFNRFSIGIQDFNTEVLENVNRKPSALPVKDIVDYIKGKDDQITINLDFIYGLPGQDVNNFSSTIKKAIEVKPDRLVTFSYAHVPWMKENQKILEEKGLPTADEKMDMFMAAYNLLTDAGYVSIGLDHYALPEDELCVALNEHQLHRNFQGYCTKKTTGQVYAVGVSGISQLSGGYAQNTKDLKAYITGIEQWQFPIEKGLEVSFEQKIIRMVINELMCNKFVNWLNVAYTFDISDIQVKKVVLYSYEKLLGFKEDGLIEFDDNQVKITENGSLYIRNIVAALDPALNNNQRMYSKSL</sequence>
<feature type="binding site" evidence="16">
    <location>
        <position position="183"/>
    </location>
    <ligand>
        <name>S-adenosyl-L-methionine</name>
        <dbReference type="ChEBI" id="CHEBI:59789"/>
        <label>2</label>
    </ligand>
</feature>
<proteinExistence type="inferred from homology"/>
<dbReference type="Gene3D" id="1.10.10.920">
    <property type="match status" value="1"/>
</dbReference>
<dbReference type="Proteomes" id="UP001207408">
    <property type="component" value="Unassembled WGS sequence"/>
</dbReference>
<comment type="caution">
    <text evidence="19">The sequence shown here is derived from an EMBL/GenBank/DDBJ whole genome shotgun (WGS) entry which is preliminary data.</text>
</comment>
<evidence type="ECO:0000256" key="5">
    <source>
        <dbReference type="ARBA" id="ARBA00022485"/>
    </source>
</evidence>
<comment type="subcellular location">
    <subcellularLocation>
        <location evidence="1 15">Cytoplasm</location>
    </subcellularLocation>
</comment>
<keyword evidence="12 15" id="KW-0627">Porphyrin biosynthesis</keyword>
<evidence type="ECO:0000256" key="15">
    <source>
        <dbReference type="PIRNR" id="PIRNR000167"/>
    </source>
</evidence>
<keyword evidence="20" id="KW-1185">Reference proteome</keyword>
<evidence type="ECO:0000256" key="10">
    <source>
        <dbReference type="ARBA" id="ARBA00023004"/>
    </source>
</evidence>
<evidence type="ECO:0000313" key="20">
    <source>
        <dbReference type="Proteomes" id="UP001207408"/>
    </source>
</evidence>
<keyword evidence="9 15" id="KW-0560">Oxidoreductase</keyword>
<keyword evidence="10 15" id="KW-0408">Iron</keyword>
<comment type="similarity">
    <text evidence="3 15">Belongs to the anaerobic coproporphyrinogen-III oxidase family.</text>
</comment>
<dbReference type="CDD" id="cd01335">
    <property type="entry name" value="Radical_SAM"/>
    <property type="match status" value="1"/>
</dbReference>
<dbReference type="PANTHER" id="PTHR13932">
    <property type="entry name" value="COPROPORPHYRINIGEN III OXIDASE"/>
    <property type="match status" value="1"/>
</dbReference>
<evidence type="ECO:0000256" key="16">
    <source>
        <dbReference type="PIRSR" id="PIRSR000167-1"/>
    </source>
</evidence>
<dbReference type="GO" id="GO:0004109">
    <property type="term" value="F:coproporphyrinogen oxidase activity"/>
    <property type="evidence" value="ECO:0007669"/>
    <property type="project" value="InterPro"/>
</dbReference>
<evidence type="ECO:0000256" key="9">
    <source>
        <dbReference type="ARBA" id="ARBA00023002"/>
    </source>
</evidence>
<dbReference type="SMART" id="SM00729">
    <property type="entry name" value="Elp3"/>
    <property type="match status" value="1"/>
</dbReference>
<dbReference type="SFLD" id="SFLDS00029">
    <property type="entry name" value="Radical_SAM"/>
    <property type="match status" value="1"/>
</dbReference>
<feature type="binding site" evidence="17">
    <location>
        <position position="64"/>
    </location>
    <ligand>
        <name>[4Fe-4S] cluster</name>
        <dbReference type="ChEBI" id="CHEBI:49883"/>
        <note>4Fe-4S-S-AdoMet</note>
    </ligand>
</feature>
<accession>A0AAE3MGR8</accession>
<feature type="binding site" evidence="16">
    <location>
        <begin position="66"/>
        <end position="68"/>
    </location>
    <ligand>
        <name>S-adenosyl-L-methionine</name>
        <dbReference type="ChEBI" id="CHEBI:59789"/>
        <label>2</label>
    </ligand>
</feature>
<dbReference type="InterPro" id="IPR058240">
    <property type="entry name" value="rSAM_sf"/>
</dbReference>
<dbReference type="GO" id="GO:0005737">
    <property type="term" value="C:cytoplasm"/>
    <property type="evidence" value="ECO:0007669"/>
    <property type="project" value="UniProtKB-SubCell"/>
</dbReference>
<dbReference type="AlphaFoldDB" id="A0AAE3MGR8"/>